<sequence>MTLTNPASLLSDPCIPIVVEMGCGGKYEFSIYKKVLQAFSTKEFPYFVGKIIMPPSVTTSAMEDLVNWIYVTCRTSELTQIPMQDSFIGKVSLYRAAVTLGIGHAENALWDQLKSEIQDMAFEAEHLEAVYCAFEPND</sequence>
<accession>A0A6A6AX32</accession>
<keyword evidence="2" id="KW-1185">Reference proteome</keyword>
<evidence type="ECO:0008006" key="3">
    <source>
        <dbReference type="Google" id="ProtNLM"/>
    </source>
</evidence>
<gene>
    <name evidence="1" type="ORF">K452DRAFT_313907</name>
</gene>
<dbReference type="AlphaFoldDB" id="A0A6A6AX32"/>
<dbReference type="GeneID" id="54301202"/>
<evidence type="ECO:0000313" key="1">
    <source>
        <dbReference type="EMBL" id="KAF2135545.1"/>
    </source>
</evidence>
<organism evidence="1 2">
    <name type="scientific">Aplosporella prunicola CBS 121167</name>
    <dbReference type="NCBI Taxonomy" id="1176127"/>
    <lineage>
        <taxon>Eukaryota</taxon>
        <taxon>Fungi</taxon>
        <taxon>Dikarya</taxon>
        <taxon>Ascomycota</taxon>
        <taxon>Pezizomycotina</taxon>
        <taxon>Dothideomycetes</taxon>
        <taxon>Dothideomycetes incertae sedis</taxon>
        <taxon>Botryosphaeriales</taxon>
        <taxon>Aplosporellaceae</taxon>
        <taxon>Aplosporella</taxon>
    </lineage>
</organism>
<name>A0A6A6AX32_9PEZI</name>
<protein>
    <recommendedName>
        <fullName evidence="3">BTB domain-containing protein</fullName>
    </recommendedName>
</protein>
<dbReference type="EMBL" id="ML995572">
    <property type="protein sequence ID" value="KAF2135545.1"/>
    <property type="molecule type" value="Genomic_DNA"/>
</dbReference>
<dbReference type="Proteomes" id="UP000799438">
    <property type="component" value="Unassembled WGS sequence"/>
</dbReference>
<proteinExistence type="predicted"/>
<reference evidence="1" key="1">
    <citation type="journal article" date="2020" name="Stud. Mycol.">
        <title>101 Dothideomycetes genomes: a test case for predicting lifestyles and emergence of pathogens.</title>
        <authorList>
            <person name="Haridas S."/>
            <person name="Albert R."/>
            <person name="Binder M."/>
            <person name="Bloem J."/>
            <person name="Labutti K."/>
            <person name="Salamov A."/>
            <person name="Andreopoulos B."/>
            <person name="Baker S."/>
            <person name="Barry K."/>
            <person name="Bills G."/>
            <person name="Bluhm B."/>
            <person name="Cannon C."/>
            <person name="Castanera R."/>
            <person name="Culley D."/>
            <person name="Daum C."/>
            <person name="Ezra D."/>
            <person name="Gonzalez J."/>
            <person name="Henrissat B."/>
            <person name="Kuo A."/>
            <person name="Liang C."/>
            <person name="Lipzen A."/>
            <person name="Lutzoni F."/>
            <person name="Magnuson J."/>
            <person name="Mondo S."/>
            <person name="Nolan M."/>
            <person name="Ohm R."/>
            <person name="Pangilinan J."/>
            <person name="Park H.-J."/>
            <person name="Ramirez L."/>
            <person name="Alfaro M."/>
            <person name="Sun H."/>
            <person name="Tritt A."/>
            <person name="Yoshinaga Y."/>
            <person name="Zwiers L.-H."/>
            <person name="Turgeon B."/>
            <person name="Goodwin S."/>
            <person name="Spatafora J."/>
            <person name="Crous P."/>
            <person name="Grigoriev I."/>
        </authorList>
    </citation>
    <scope>NUCLEOTIDE SEQUENCE</scope>
    <source>
        <strain evidence="1">CBS 121167</strain>
    </source>
</reference>
<evidence type="ECO:0000313" key="2">
    <source>
        <dbReference type="Proteomes" id="UP000799438"/>
    </source>
</evidence>
<dbReference type="RefSeq" id="XP_033391263.1">
    <property type="nucleotide sequence ID" value="XM_033543705.1"/>
</dbReference>